<keyword evidence="9" id="KW-1185">Reference proteome</keyword>
<dbReference type="EMBL" id="JALPTH010000013">
    <property type="protein sequence ID" value="MCK8678764.1"/>
    <property type="molecule type" value="Genomic_DNA"/>
</dbReference>
<feature type="transmembrane region" description="Helical" evidence="6">
    <location>
        <begin position="223"/>
        <end position="242"/>
    </location>
</feature>
<dbReference type="InterPro" id="IPR020846">
    <property type="entry name" value="MFS_dom"/>
</dbReference>
<keyword evidence="2 6" id="KW-0812">Transmembrane</keyword>
<feature type="transmembrane region" description="Helical" evidence="6">
    <location>
        <begin position="66"/>
        <end position="85"/>
    </location>
</feature>
<dbReference type="Pfam" id="PF07690">
    <property type="entry name" value="MFS_1"/>
    <property type="match status" value="1"/>
</dbReference>
<dbReference type="SUPFAM" id="SSF103473">
    <property type="entry name" value="MFS general substrate transporter"/>
    <property type="match status" value="1"/>
</dbReference>
<organism evidence="8 9">
    <name type="scientific">Streptomyces lichenis</name>
    <dbReference type="NCBI Taxonomy" id="2306967"/>
    <lineage>
        <taxon>Bacteria</taxon>
        <taxon>Bacillati</taxon>
        <taxon>Actinomycetota</taxon>
        <taxon>Actinomycetes</taxon>
        <taxon>Kitasatosporales</taxon>
        <taxon>Streptomycetaceae</taxon>
        <taxon>Streptomyces</taxon>
    </lineage>
</organism>
<feature type="transmembrane region" description="Helical" evidence="6">
    <location>
        <begin position="429"/>
        <end position="448"/>
    </location>
</feature>
<feature type="transmembrane region" description="Helical" evidence="6">
    <location>
        <begin position="292"/>
        <end position="316"/>
    </location>
</feature>
<dbReference type="Proteomes" id="UP001522868">
    <property type="component" value="Unassembled WGS sequence"/>
</dbReference>
<comment type="caution">
    <text evidence="8">The sequence shown here is derived from an EMBL/GenBank/DDBJ whole genome shotgun (WGS) entry which is preliminary data.</text>
</comment>
<evidence type="ECO:0000256" key="1">
    <source>
        <dbReference type="ARBA" id="ARBA00004651"/>
    </source>
</evidence>
<feature type="transmembrane region" description="Helical" evidence="6">
    <location>
        <begin position="254"/>
        <end position="272"/>
    </location>
</feature>
<dbReference type="Gene3D" id="1.20.1720.10">
    <property type="entry name" value="Multidrug resistance protein D"/>
    <property type="match status" value="1"/>
</dbReference>
<keyword evidence="3 6" id="KW-1133">Transmembrane helix</keyword>
<name>A0ABT0IBR5_9ACTN</name>
<evidence type="ECO:0000313" key="9">
    <source>
        <dbReference type="Proteomes" id="UP001522868"/>
    </source>
</evidence>
<evidence type="ECO:0000259" key="7">
    <source>
        <dbReference type="PROSITE" id="PS50850"/>
    </source>
</evidence>
<feature type="compositionally biased region" description="Pro residues" evidence="5">
    <location>
        <begin position="545"/>
        <end position="558"/>
    </location>
</feature>
<dbReference type="PROSITE" id="PS50850">
    <property type="entry name" value="MFS"/>
    <property type="match status" value="1"/>
</dbReference>
<dbReference type="InterPro" id="IPR011701">
    <property type="entry name" value="MFS"/>
</dbReference>
<gene>
    <name evidence="8" type="ORF">M1O15_15470</name>
</gene>
<feature type="region of interest" description="Disordered" evidence="5">
    <location>
        <begin position="1"/>
        <end position="23"/>
    </location>
</feature>
<evidence type="ECO:0000256" key="3">
    <source>
        <dbReference type="ARBA" id="ARBA00022989"/>
    </source>
</evidence>
<feature type="compositionally biased region" description="Low complexity" evidence="5">
    <location>
        <begin position="1"/>
        <end position="13"/>
    </location>
</feature>
<feature type="region of interest" description="Disordered" evidence="5">
    <location>
        <begin position="541"/>
        <end position="567"/>
    </location>
</feature>
<dbReference type="RefSeq" id="WP_248634405.1">
    <property type="nucleotide sequence ID" value="NZ_JALPTH010000013.1"/>
</dbReference>
<evidence type="ECO:0000256" key="2">
    <source>
        <dbReference type="ARBA" id="ARBA00022692"/>
    </source>
</evidence>
<feature type="transmembrane region" description="Helical" evidence="6">
    <location>
        <begin position="124"/>
        <end position="146"/>
    </location>
</feature>
<sequence>MTSADRGPSAGDGPRPPAPPPERLAHRQVVTVLSGLMLGMFLAALDQTVVLTALRTIADDLDAASAQAWITTAYLITATVSTPLYGKLADIHGRRPLYIAAITLFAAGSLLCGCATSLPQLAVFRGVQGLGGGGLMSLAMTVIADITTPRERGRYQGWFTAVFGGASVLGPLVGGLLAGAGDPAGVAGWRWIFLLNVPLSVLALAVLLRVLRQVPHRPVRHRLDHPGALALVVGVVPLLLVAERGRDLGWTSPIALTLYAASAAGWTAFALLERRAGPAALLPPALLRIRTFRLGVLLHFCAAIGMFGAMAALPLYLQLARGMDPAAAGLAMLPSTAANVAVTLAVGRLVAHMGRPKPALVAGLASLAAGLLVFSTLHPDSPPWYLALGLVLLGAGLGAAQQTMTTLAQSDVPRADMGAATAGVNFSRSIGGTLGTAAFLSLVFAFAADGVTARVASTLRDPALRHLAEDPANAETLAAVTRPDGTVDLEDTAFLGRLPSALARPFLEGYLDGLHAAFLLGTATALLACVLAATRVPDVTLADTSPPPPPSGDAPVKPPSGTSPQGA</sequence>
<dbReference type="InterPro" id="IPR036259">
    <property type="entry name" value="MFS_trans_sf"/>
</dbReference>
<keyword evidence="4 6" id="KW-0472">Membrane</keyword>
<feature type="transmembrane region" description="Helical" evidence="6">
    <location>
        <begin position="384"/>
        <end position="408"/>
    </location>
</feature>
<dbReference type="PANTHER" id="PTHR23501:SF197">
    <property type="entry name" value="COMD"/>
    <property type="match status" value="1"/>
</dbReference>
<reference evidence="8 9" key="1">
    <citation type="submission" date="2022-04" db="EMBL/GenBank/DDBJ databases">
        <title>Streptomyces sp. nov. LCR6-01 isolated from Lichen of Dirinaria sp.</title>
        <authorList>
            <person name="Kanchanasin P."/>
            <person name="Tanasupawat S."/>
            <person name="Phongsopitanun W."/>
        </authorList>
    </citation>
    <scope>NUCLEOTIDE SEQUENCE [LARGE SCALE GENOMIC DNA]</scope>
    <source>
        <strain evidence="8 9">LCR6-01</strain>
    </source>
</reference>
<dbReference type="CDD" id="cd17502">
    <property type="entry name" value="MFS_Azr1_MDR_like"/>
    <property type="match status" value="1"/>
</dbReference>
<proteinExistence type="predicted"/>
<feature type="transmembrane region" description="Helical" evidence="6">
    <location>
        <begin position="514"/>
        <end position="533"/>
    </location>
</feature>
<evidence type="ECO:0000256" key="6">
    <source>
        <dbReference type="SAM" id="Phobius"/>
    </source>
</evidence>
<feature type="transmembrane region" description="Helical" evidence="6">
    <location>
        <begin position="191"/>
        <end position="211"/>
    </location>
</feature>
<evidence type="ECO:0000256" key="4">
    <source>
        <dbReference type="ARBA" id="ARBA00023136"/>
    </source>
</evidence>
<feature type="transmembrane region" description="Helical" evidence="6">
    <location>
        <begin position="328"/>
        <end position="347"/>
    </location>
</feature>
<feature type="transmembrane region" description="Helical" evidence="6">
    <location>
        <begin position="158"/>
        <end position="179"/>
    </location>
</feature>
<protein>
    <submittedName>
        <fullName evidence="8">MFS transporter</fullName>
    </submittedName>
</protein>
<feature type="domain" description="Major facilitator superfamily (MFS) profile" evidence="7">
    <location>
        <begin position="32"/>
        <end position="540"/>
    </location>
</feature>
<accession>A0ABT0IBR5</accession>
<feature type="transmembrane region" description="Helical" evidence="6">
    <location>
        <begin position="97"/>
        <end position="118"/>
    </location>
</feature>
<dbReference type="Gene3D" id="1.20.1250.20">
    <property type="entry name" value="MFS general substrate transporter like domains"/>
    <property type="match status" value="1"/>
</dbReference>
<evidence type="ECO:0000256" key="5">
    <source>
        <dbReference type="SAM" id="MobiDB-lite"/>
    </source>
</evidence>
<evidence type="ECO:0000313" key="8">
    <source>
        <dbReference type="EMBL" id="MCK8678764.1"/>
    </source>
</evidence>
<feature type="transmembrane region" description="Helical" evidence="6">
    <location>
        <begin position="29"/>
        <end position="54"/>
    </location>
</feature>
<dbReference type="PANTHER" id="PTHR23501">
    <property type="entry name" value="MAJOR FACILITATOR SUPERFAMILY"/>
    <property type="match status" value="1"/>
</dbReference>
<comment type="subcellular location">
    <subcellularLocation>
        <location evidence="1">Cell membrane</location>
        <topology evidence="1">Multi-pass membrane protein</topology>
    </subcellularLocation>
</comment>
<feature type="transmembrane region" description="Helical" evidence="6">
    <location>
        <begin position="359"/>
        <end position="378"/>
    </location>
</feature>